<dbReference type="Proteomes" id="UP000685013">
    <property type="component" value="Chromosome 15"/>
</dbReference>
<feature type="chain" id="PRO_5043966821" evidence="2">
    <location>
        <begin position="30"/>
        <end position="244"/>
    </location>
</feature>
<evidence type="ECO:0000256" key="1">
    <source>
        <dbReference type="SAM" id="MobiDB-lite"/>
    </source>
</evidence>
<dbReference type="PANTHER" id="PTHR34662">
    <property type="entry name" value="OS04G0422700 PROTEIN"/>
    <property type="match status" value="1"/>
</dbReference>
<evidence type="ECO:0000313" key="3">
    <source>
        <dbReference type="EMBL" id="KAG6578882.1"/>
    </source>
</evidence>
<organism evidence="3 4">
    <name type="scientific">Cucurbita argyrosperma subsp. sororia</name>
    <dbReference type="NCBI Taxonomy" id="37648"/>
    <lineage>
        <taxon>Eukaryota</taxon>
        <taxon>Viridiplantae</taxon>
        <taxon>Streptophyta</taxon>
        <taxon>Embryophyta</taxon>
        <taxon>Tracheophyta</taxon>
        <taxon>Spermatophyta</taxon>
        <taxon>Magnoliopsida</taxon>
        <taxon>eudicotyledons</taxon>
        <taxon>Gunneridae</taxon>
        <taxon>Pentapetalae</taxon>
        <taxon>rosids</taxon>
        <taxon>fabids</taxon>
        <taxon>Cucurbitales</taxon>
        <taxon>Cucurbitaceae</taxon>
        <taxon>Cucurbiteae</taxon>
        <taxon>Cucurbita</taxon>
    </lineage>
</organism>
<proteinExistence type="predicted"/>
<dbReference type="AlphaFoldDB" id="A0AAV6MB56"/>
<feature type="non-terminal residue" evidence="3">
    <location>
        <position position="1"/>
    </location>
</feature>
<accession>A0AAV6MB56</accession>
<protein>
    <submittedName>
        <fullName evidence="3">Uncharacterized protein</fullName>
    </submittedName>
</protein>
<reference evidence="3 4" key="1">
    <citation type="journal article" date="2021" name="Hortic Res">
        <title>The domestication of Cucurbita argyrosperma as revealed by the genome of its wild relative.</title>
        <authorList>
            <person name="Barrera-Redondo J."/>
            <person name="Sanchez-de la Vega G."/>
            <person name="Aguirre-Liguori J.A."/>
            <person name="Castellanos-Morales G."/>
            <person name="Gutierrez-Guerrero Y.T."/>
            <person name="Aguirre-Dugua X."/>
            <person name="Aguirre-Planter E."/>
            <person name="Tenaillon M.I."/>
            <person name="Lira-Saade R."/>
            <person name="Eguiarte L.E."/>
        </authorList>
    </citation>
    <scope>NUCLEOTIDE SEQUENCE [LARGE SCALE GENOMIC DNA]</scope>
    <source>
        <strain evidence="3">JBR-2021</strain>
    </source>
</reference>
<feature type="signal peptide" evidence="2">
    <location>
        <begin position="1"/>
        <end position="29"/>
    </location>
</feature>
<comment type="caution">
    <text evidence="3">The sequence shown here is derived from an EMBL/GenBank/DDBJ whole genome shotgun (WGS) entry which is preliminary data.</text>
</comment>
<keyword evidence="4" id="KW-1185">Reference proteome</keyword>
<evidence type="ECO:0000313" key="4">
    <source>
        <dbReference type="Proteomes" id="UP000685013"/>
    </source>
</evidence>
<keyword evidence="2" id="KW-0732">Signal</keyword>
<dbReference type="PANTHER" id="PTHR34662:SF3">
    <property type="entry name" value="OS04G0422700 PROTEIN"/>
    <property type="match status" value="1"/>
</dbReference>
<name>A0AAV6MB56_9ROSI</name>
<dbReference type="EMBL" id="JAGKQH010000015">
    <property type="protein sequence ID" value="KAG6578882.1"/>
    <property type="molecule type" value="Genomic_DNA"/>
</dbReference>
<feature type="region of interest" description="Disordered" evidence="1">
    <location>
        <begin position="119"/>
        <end position="244"/>
    </location>
</feature>
<gene>
    <name evidence="3" type="ORF">SDJN03_23330</name>
</gene>
<evidence type="ECO:0000256" key="2">
    <source>
        <dbReference type="SAM" id="SignalP"/>
    </source>
</evidence>
<sequence length="244" mass="26453">MKMKTKIHLLVIVFFGFQALLIQLCCSSATIVVDGVSQWKNPSVHIGDSIIFKHKFHYELFIFHNQRAFDLCNYTHATLLSKPNSTVFMWHPSRLGVFFFAFNNGSKSSCNGSQKLAVKVTDSAPPQSSHLSPHNPPMAAPAPISGGVLPSTPAYPWPFHPRQGAPSPSLPPSESLPLTVPEKGGSLPFINSNPAVPLPTGEVDTATIRPLPTSAHGTHRGAVASSSTEERMIRATPKGRINEE</sequence>